<gene>
    <name evidence="2" type="ORF">J2S45_000545</name>
</gene>
<evidence type="ECO:0000313" key="2">
    <source>
        <dbReference type="EMBL" id="MDP9831866.1"/>
    </source>
</evidence>
<sequence length="105" mass="11828">MMAPKRMAQIVLINAALFVLFSVLKLWEAGVFNEGFNSGASTYLALLTPLIITFVVLSTLQILWEFRVARARTQEDQARLEGHRKHIILFGLISAVVLLALVFVW</sequence>
<keyword evidence="1" id="KW-0472">Membrane</keyword>
<proteinExistence type="predicted"/>
<keyword evidence="3" id="KW-1185">Reference proteome</keyword>
<organism evidence="2 3">
    <name type="scientific">Trueperella abortisuis</name>
    <dbReference type="NCBI Taxonomy" id="445930"/>
    <lineage>
        <taxon>Bacteria</taxon>
        <taxon>Bacillati</taxon>
        <taxon>Actinomycetota</taxon>
        <taxon>Actinomycetes</taxon>
        <taxon>Actinomycetales</taxon>
        <taxon>Actinomycetaceae</taxon>
        <taxon>Trueperella</taxon>
    </lineage>
</organism>
<dbReference type="EMBL" id="JAUSQL010000001">
    <property type="protein sequence ID" value="MDP9831866.1"/>
    <property type="molecule type" value="Genomic_DNA"/>
</dbReference>
<feature type="transmembrane region" description="Helical" evidence="1">
    <location>
        <begin position="87"/>
        <end position="104"/>
    </location>
</feature>
<dbReference type="RefSeq" id="WP_307634477.1">
    <property type="nucleotide sequence ID" value="NZ_JAUSQL010000001.1"/>
</dbReference>
<protein>
    <submittedName>
        <fullName evidence="2">Heme/copper-type cytochrome/quinol oxidase subunit 2</fullName>
    </submittedName>
</protein>
<evidence type="ECO:0000313" key="3">
    <source>
        <dbReference type="Proteomes" id="UP001230145"/>
    </source>
</evidence>
<evidence type="ECO:0000256" key="1">
    <source>
        <dbReference type="SAM" id="Phobius"/>
    </source>
</evidence>
<reference evidence="2 3" key="1">
    <citation type="submission" date="2023-07" db="EMBL/GenBank/DDBJ databases">
        <title>Sequencing the genomes of 1000 actinobacteria strains.</title>
        <authorList>
            <person name="Klenk H.-P."/>
        </authorList>
    </citation>
    <scope>NUCLEOTIDE SEQUENCE [LARGE SCALE GENOMIC DNA]</scope>
    <source>
        <strain evidence="2 3">DSM 19515</strain>
    </source>
</reference>
<accession>A0ABT9PGM6</accession>
<dbReference type="Proteomes" id="UP001230145">
    <property type="component" value="Unassembled WGS sequence"/>
</dbReference>
<comment type="caution">
    <text evidence="2">The sequence shown here is derived from an EMBL/GenBank/DDBJ whole genome shotgun (WGS) entry which is preliminary data.</text>
</comment>
<name>A0ABT9PGM6_9ACTO</name>
<keyword evidence="1" id="KW-1133">Transmembrane helix</keyword>
<feature type="transmembrane region" description="Helical" evidence="1">
    <location>
        <begin position="42"/>
        <end position="66"/>
    </location>
</feature>
<keyword evidence="1" id="KW-0812">Transmembrane</keyword>